<reference evidence="9 11" key="2">
    <citation type="journal article" date="2014" name="PLoS Genet.">
        <title>Phylogenetically driven sequencing of extremely halophilic archaea reveals strategies for static and dynamic osmo-response.</title>
        <authorList>
            <person name="Becker E.A."/>
            <person name="Seitzer P.M."/>
            <person name="Tritt A."/>
            <person name="Larsen D."/>
            <person name="Krusor M."/>
            <person name="Yao A.I."/>
            <person name="Wu D."/>
            <person name="Madern D."/>
            <person name="Eisen J.A."/>
            <person name="Darling A.E."/>
            <person name="Facciotti M.T."/>
        </authorList>
    </citation>
    <scope>NUCLEOTIDE SEQUENCE [LARGE SCALE GENOMIC DNA]</scope>
    <source>
        <strain evidence="9">B3</strain>
        <strain evidence="11">DSM 18796 / CECT 7217 / JCM 14584 / KCTC 4019 / B3</strain>
    </source>
</reference>
<protein>
    <submittedName>
        <fullName evidence="7">TraD protein</fullName>
    </submittedName>
</protein>
<dbReference type="EMBL" id="CP002064">
    <property type="protein sequence ID" value="ADJ16819.1"/>
    <property type="molecule type" value="Genomic_DNA"/>
</dbReference>
<gene>
    <name evidence="7" type="ordered locus">HacjB3_17383</name>
    <name evidence="8" type="ordered locus">HacjB3_19383</name>
    <name evidence="9" type="ORF">C497_00145</name>
</gene>
<dbReference type="PANTHER" id="PTHR37937:SF1">
    <property type="entry name" value="CONJUGATIVE TRANSFER: DNA TRANSPORT"/>
    <property type="match status" value="1"/>
</dbReference>
<dbReference type="Proteomes" id="UP000000390">
    <property type="component" value="Plasmid 4"/>
</dbReference>
<feature type="domain" description="Type IV secretion system coupling protein TraD DNA-binding" evidence="6">
    <location>
        <begin position="37"/>
        <end position="354"/>
    </location>
</feature>
<dbReference type="HOGENOM" id="CLU_635603_0_0_2"/>
<evidence type="ECO:0000256" key="5">
    <source>
        <dbReference type="ARBA" id="ARBA00023136"/>
    </source>
</evidence>
<dbReference type="KEGG" id="hje:HacjB3_17383"/>
<evidence type="ECO:0000256" key="1">
    <source>
        <dbReference type="ARBA" id="ARBA00004651"/>
    </source>
</evidence>
<name>D8JCS4_HALJB</name>
<dbReference type="SUPFAM" id="SSF52540">
    <property type="entry name" value="P-loop containing nucleoside triphosphate hydrolases"/>
    <property type="match status" value="1"/>
</dbReference>
<dbReference type="eggNOG" id="arCOG00280">
    <property type="taxonomic scope" value="Archaea"/>
</dbReference>
<reference evidence="7 10" key="1">
    <citation type="journal article" date="2010" name="J. Bacteriol.">
        <title>Complete genome sequence of Halalkalicoccus jeotgali B3(T), an extremely halophilic archaeon.</title>
        <authorList>
            <person name="Roh S.W."/>
            <person name="Nam Y.D."/>
            <person name="Nam S.H."/>
            <person name="Choi S.H."/>
            <person name="Park H.S."/>
            <person name="Bae J.W."/>
        </authorList>
    </citation>
    <scope>NUCLEOTIDE SEQUENCE [LARGE SCALE GENOMIC DNA]</scope>
    <source>
        <strain evidence="7">B3</strain>
        <strain evidence="10">DSM 18796 / CECT 7217 / JCM 14584 / KCTC 4019 / B3</strain>
        <plasmid evidence="10">2</plasmid>
        <plasmid evidence="10">4</plasmid>
    </source>
</reference>
<comment type="subcellular location">
    <subcellularLocation>
        <location evidence="1">Cell membrane</location>
        <topology evidence="1">Multi-pass membrane protein</topology>
    </subcellularLocation>
</comment>
<dbReference type="PATRIC" id="fig|795797.18.peg.3394"/>
<accession>D8JCS4</accession>
<keyword evidence="7" id="KW-0614">Plasmid</keyword>
<keyword evidence="11" id="KW-1185">Reference proteome</keyword>
<geneLocation type="plasmid" evidence="7 10">
    <name>2</name>
</geneLocation>
<keyword evidence="3" id="KW-0812">Transmembrane</keyword>
<dbReference type="InterPro" id="IPR019476">
    <property type="entry name" value="T4SS_TraD_DNA-bd"/>
</dbReference>
<dbReference type="KEGG" id="hje:HacjB3_19383"/>
<dbReference type="Proteomes" id="UP000000390">
    <property type="component" value="Plasmid 2"/>
</dbReference>
<proteinExistence type="predicted"/>
<evidence type="ECO:0000256" key="2">
    <source>
        <dbReference type="ARBA" id="ARBA00022475"/>
    </source>
</evidence>
<dbReference type="EMBL" id="CP002066">
    <property type="protein sequence ID" value="ADJ17213.1"/>
    <property type="molecule type" value="Genomic_DNA"/>
</dbReference>
<geneLocation type="plasmid" evidence="8 10">
    <name>4</name>
</geneLocation>
<evidence type="ECO:0000256" key="3">
    <source>
        <dbReference type="ARBA" id="ARBA00022692"/>
    </source>
</evidence>
<evidence type="ECO:0000259" key="6">
    <source>
        <dbReference type="Pfam" id="PF10412"/>
    </source>
</evidence>
<dbReference type="InterPro" id="IPR051539">
    <property type="entry name" value="T4SS-coupling_protein"/>
</dbReference>
<sequence>MPTPDEDTFVLPIKVTSADAEDINSWFVRGMRIPRRSLLTLGASGAGKSETLKHFVDQLQNEPNEPVVVYDHKTDYQEFLEERGVDMIRLSSGGSTGGDGSEIAWNIFEEIEHEEDADELARALFPEQNGDFWNAAGRQLFAATLKYIRREVVGPDNADLVRYWERTVPEKMHEKLTRDGHEDLAAAASAINPETERQAGSVFATAQQQVTDLFVGDFAKSGEFSIREYMQNPDGRVLVLDYPTRQSGTIAPVFRYLIDQAIMHGMDDPGRSAYYLLDEIEHLDATIKRLGELINVGRGVNCQAILSLQSIAQLEDTYGKERAHALLSGMVTVIGLRTADEESVDFLRETIGTSFEQYTRNAGSDRTPRENEEKEEYQFAKGDLRNFDPGEAVICRQGSGWVHGQIQLLEE</sequence>
<evidence type="ECO:0000256" key="4">
    <source>
        <dbReference type="ARBA" id="ARBA00022989"/>
    </source>
</evidence>
<keyword evidence="2" id="KW-1003">Cell membrane</keyword>
<dbReference type="EMBL" id="AOHV01000002">
    <property type="protein sequence ID" value="ELY41652.1"/>
    <property type="molecule type" value="Genomic_DNA"/>
</dbReference>
<keyword evidence="4" id="KW-1133">Transmembrane helix</keyword>
<organism evidence="7 10">
    <name type="scientific">Halalkalicoccus jeotgali (strain DSM 18796 / CECT 7217 / JCM 14584 / KCTC 4019 / B3)</name>
    <dbReference type="NCBI Taxonomy" id="795797"/>
    <lineage>
        <taxon>Archaea</taxon>
        <taxon>Methanobacteriati</taxon>
        <taxon>Methanobacteriota</taxon>
        <taxon>Stenosarchaea group</taxon>
        <taxon>Halobacteria</taxon>
        <taxon>Halobacteriales</taxon>
        <taxon>Halococcaceae</taxon>
        <taxon>Halalkalicoccus</taxon>
    </lineage>
</organism>
<dbReference type="GO" id="GO:0005886">
    <property type="term" value="C:plasma membrane"/>
    <property type="evidence" value="ECO:0007669"/>
    <property type="project" value="UniProtKB-SubCell"/>
</dbReference>
<evidence type="ECO:0000313" key="9">
    <source>
        <dbReference type="EMBL" id="ELY41652.1"/>
    </source>
</evidence>
<dbReference type="Gene3D" id="3.40.50.300">
    <property type="entry name" value="P-loop containing nucleotide triphosphate hydrolases"/>
    <property type="match status" value="2"/>
</dbReference>
<evidence type="ECO:0000313" key="10">
    <source>
        <dbReference type="Proteomes" id="UP000000390"/>
    </source>
</evidence>
<dbReference type="InterPro" id="IPR027417">
    <property type="entry name" value="P-loop_NTPase"/>
</dbReference>
<dbReference type="CDD" id="cd01127">
    <property type="entry name" value="TrwB_TraG_TraD_VirD4"/>
    <property type="match status" value="1"/>
</dbReference>
<dbReference type="OrthoDB" id="296137at2157"/>
<dbReference type="Pfam" id="PF10412">
    <property type="entry name" value="TrwB_AAD_bind"/>
    <property type="match status" value="1"/>
</dbReference>
<evidence type="ECO:0000313" key="8">
    <source>
        <dbReference type="EMBL" id="ADJ17213.1"/>
    </source>
</evidence>
<evidence type="ECO:0000313" key="11">
    <source>
        <dbReference type="Proteomes" id="UP000011645"/>
    </source>
</evidence>
<dbReference type="AlphaFoldDB" id="D8JCS4"/>
<dbReference type="PANTHER" id="PTHR37937">
    <property type="entry name" value="CONJUGATIVE TRANSFER: DNA TRANSPORT"/>
    <property type="match status" value="1"/>
</dbReference>
<dbReference type="Proteomes" id="UP000011645">
    <property type="component" value="Unassembled WGS sequence"/>
</dbReference>
<keyword evidence="5" id="KW-0472">Membrane</keyword>
<evidence type="ECO:0000313" key="7">
    <source>
        <dbReference type="EMBL" id="ADJ16819.1"/>
    </source>
</evidence>